<dbReference type="Pfam" id="PF16925">
    <property type="entry name" value="TetR_C_13"/>
    <property type="match status" value="1"/>
</dbReference>
<dbReference type="GO" id="GO:0003677">
    <property type="term" value="F:DNA binding"/>
    <property type="evidence" value="ECO:0007669"/>
    <property type="project" value="UniProtKB-UniRule"/>
</dbReference>
<evidence type="ECO:0000256" key="1">
    <source>
        <dbReference type="ARBA" id="ARBA00023015"/>
    </source>
</evidence>
<dbReference type="Pfam" id="PF00440">
    <property type="entry name" value="TetR_N"/>
    <property type="match status" value="1"/>
</dbReference>
<gene>
    <name evidence="6" type="ORF">EHS89_09460</name>
</gene>
<keyword evidence="7" id="KW-1185">Reference proteome</keyword>
<dbReference type="InterPro" id="IPR011075">
    <property type="entry name" value="TetR_C"/>
</dbReference>
<keyword evidence="2 4" id="KW-0238">DNA-binding</keyword>
<dbReference type="AlphaFoldDB" id="A0A3P1SSX0"/>
<dbReference type="SUPFAM" id="SSF48498">
    <property type="entry name" value="Tetracyclin repressor-like, C-terminal domain"/>
    <property type="match status" value="1"/>
</dbReference>
<dbReference type="SUPFAM" id="SSF46689">
    <property type="entry name" value="Homeodomain-like"/>
    <property type="match status" value="1"/>
</dbReference>
<dbReference type="Gene3D" id="1.10.10.60">
    <property type="entry name" value="Homeodomain-like"/>
    <property type="match status" value="1"/>
</dbReference>
<dbReference type="InterPro" id="IPR001647">
    <property type="entry name" value="HTH_TetR"/>
</dbReference>
<evidence type="ECO:0000256" key="2">
    <source>
        <dbReference type="ARBA" id="ARBA00023125"/>
    </source>
</evidence>
<evidence type="ECO:0000256" key="4">
    <source>
        <dbReference type="PROSITE-ProRule" id="PRU00335"/>
    </source>
</evidence>
<dbReference type="OrthoDB" id="270177at2"/>
<proteinExistence type="predicted"/>
<comment type="caution">
    <text evidence="6">The sequence shown here is derived from an EMBL/GenBank/DDBJ whole genome shotgun (WGS) entry which is preliminary data.</text>
</comment>
<keyword evidence="3" id="KW-0804">Transcription</keyword>
<evidence type="ECO:0000259" key="5">
    <source>
        <dbReference type="PROSITE" id="PS50977"/>
    </source>
</evidence>
<protein>
    <submittedName>
        <fullName evidence="6">TetR/AcrR family transcriptional regulator</fullName>
    </submittedName>
</protein>
<dbReference type="EMBL" id="RQXV01000004">
    <property type="protein sequence ID" value="RRC99705.1"/>
    <property type="molecule type" value="Genomic_DNA"/>
</dbReference>
<sequence>MGDMVERLFNNFRLFDFERLFNIKLNICSKKVNPMANVAKYDRDEVVRKAMLLFWEKGFNGTSTRDLQQDIDMRPGSIYAAFGSKEGLFSEALEYYSREMKQILDLRSTELQSPLAGLEAFMRNVVVDRRDTNPSEFCMLVKTLSELNEDQPELMQQTRKLLKRTEDRFTDILERAQKQDEISASANPRMLAQQLQVQMIGLRAFMKANRNPNTVSELIDSIFSSIRIH</sequence>
<organism evidence="6 7">
    <name type="scientific">Amphritea balenae</name>
    <dbReference type="NCBI Taxonomy" id="452629"/>
    <lineage>
        <taxon>Bacteria</taxon>
        <taxon>Pseudomonadati</taxon>
        <taxon>Pseudomonadota</taxon>
        <taxon>Gammaproteobacteria</taxon>
        <taxon>Oceanospirillales</taxon>
        <taxon>Oceanospirillaceae</taxon>
        <taxon>Amphritea</taxon>
    </lineage>
</organism>
<accession>A0A3P1SSX0</accession>
<reference evidence="6 7" key="1">
    <citation type="submission" date="2018-11" db="EMBL/GenBank/DDBJ databases">
        <title>The draft genome sequence of Amphritea balenae JAMM 1525T.</title>
        <authorList>
            <person name="Fang Z."/>
            <person name="Zhang Y."/>
            <person name="Han X."/>
        </authorList>
    </citation>
    <scope>NUCLEOTIDE SEQUENCE [LARGE SCALE GENOMIC DNA]</scope>
    <source>
        <strain evidence="6 7">JAMM 1525</strain>
    </source>
</reference>
<dbReference type="Proteomes" id="UP000267535">
    <property type="component" value="Unassembled WGS sequence"/>
</dbReference>
<dbReference type="PANTHER" id="PTHR47506">
    <property type="entry name" value="TRANSCRIPTIONAL REGULATORY PROTEIN"/>
    <property type="match status" value="1"/>
</dbReference>
<dbReference type="Gene3D" id="1.10.357.10">
    <property type="entry name" value="Tetracycline Repressor, domain 2"/>
    <property type="match status" value="1"/>
</dbReference>
<keyword evidence="1" id="KW-0805">Transcription regulation</keyword>
<evidence type="ECO:0000313" key="7">
    <source>
        <dbReference type="Proteomes" id="UP000267535"/>
    </source>
</evidence>
<feature type="domain" description="HTH tetR-type" evidence="5">
    <location>
        <begin position="40"/>
        <end position="100"/>
    </location>
</feature>
<evidence type="ECO:0000313" key="6">
    <source>
        <dbReference type="EMBL" id="RRC99705.1"/>
    </source>
</evidence>
<evidence type="ECO:0000256" key="3">
    <source>
        <dbReference type="ARBA" id="ARBA00023163"/>
    </source>
</evidence>
<dbReference type="PANTHER" id="PTHR47506:SF10">
    <property type="entry name" value="TRANSCRIPTIONAL REGULATORY PROTEIN"/>
    <property type="match status" value="1"/>
</dbReference>
<dbReference type="InterPro" id="IPR036271">
    <property type="entry name" value="Tet_transcr_reg_TetR-rel_C_sf"/>
</dbReference>
<feature type="DNA-binding region" description="H-T-H motif" evidence="4">
    <location>
        <begin position="63"/>
        <end position="82"/>
    </location>
</feature>
<dbReference type="InterPro" id="IPR009057">
    <property type="entry name" value="Homeodomain-like_sf"/>
</dbReference>
<dbReference type="PROSITE" id="PS50977">
    <property type="entry name" value="HTH_TETR_2"/>
    <property type="match status" value="1"/>
</dbReference>
<name>A0A3P1SSX0_9GAMM</name>